<comment type="caution">
    <text evidence="2">The sequence shown here is derived from an EMBL/GenBank/DDBJ whole genome shotgun (WGS) entry which is preliminary data.</text>
</comment>
<dbReference type="EMBL" id="RWGY01000002">
    <property type="protein sequence ID" value="TVU50902.1"/>
    <property type="molecule type" value="Genomic_DNA"/>
</dbReference>
<dbReference type="AlphaFoldDB" id="A0A5J9WQ72"/>
<feature type="compositionally biased region" description="Basic and acidic residues" evidence="1">
    <location>
        <begin position="14"/>
        <end position="34"/>
    </location>
</feature>
<feature type="region of interest" description="Disordered" evidence="1">
    <location>
        <begin position="14"/>
        <end position="56"/>
    </location>
</feature>
<proteinExistence type="predicted"/>
<accession>A0A5J9WQ72</accession>
<name>A0A5J9WQ72_9POAL</name>
<gene>
    <name evidence="2" type="ORF">EJB05_02299</name>
</gene>
<feature type="non-terminal residue" evidence="2">
    <location>
        <position position="1"/>
    </location>
</feature>
<reference evidence="2 3" key="1">
    <citation type="journal article" date="2019" name="Sci. Rep.">
        <title>A high-quality genome of Eragrostis curvula grass provides insights into Poaceae evolution and supports new strategies to enhance forage quality.</title>
        <authorList>
            <person name="Carballo J."/>
            <person name="Santos B.A.C.M."/>
            <person name="Zappacosta D."/>
            <person name="Garbus I."/>
            <person name="Selva J.P."/>
            <person name="Gallo C.A."/>
            <person name="Diaz A."/>
            <person name="Albertini E."/>
            <person name="Caccamo M."/>
            <person name="Echenique V."/>
        </authorList>
    </citation>
    <scope>NUCLEOTIDE SEQUENCE [LARGE SCALE GENOMIC DNA]</scope>
    <source>
        <strain evidence="3">cv. Victoria</strain>
        <tissue evidence="2">Leaf</tissue>
    </source>
</reference>
<sequence>MEAWLPVARRREGGLGDLKRRGGGDGEGEGTGRRDGRRHRRLVRGSGSRRPASTSNAAKMRWWPVLDTLGIYLVVNREATVSDSEAYTVWTMQSHGNGSKFNRRSIKGELRIFVLIGRKNRPLTNTAASLLAEL</sequence>
<keyword evidence="3" id="KW-1185">Reference proteome</keyword>
<dbReference type="Proteomes" id="UP000324897">
    <property type="component" value="Chromosome 6"/>
</dbReference>
<evidence type="ECO:0000313" key="2">
    <source>
        <dbReference type="EMBL" id="TVU50902.1"/>
    </source>
</evidence>
<evidence type="ECO:0000313" key="3">
    <source>
        <dbReference type="Proteomes" id="UP000324897"/>
    </source>
</evidence>
<evidence type="ECO:0000256" key="1">
    <source>
        <dbReference type="SAM" id="MobiDB-lite"/>
    </source>
</evidence>
<organism evidence="2 3">
    <name type="scientific">Eragrostis curvula</name>
    <name type="common">weeping love grass</name>
    <dbReference type="NCBI Taxonomy" id="38414"/>
    <lineage>
        <taxon>Eukaryota</taxon>
        <taxon>Viridiplantae</taxon>
        <taxon>Streptophyta</taxon>
        <taxon>Embryophyta</taxon>
        <taxon>Tracheophyta</taxon>
        <taxon>Spermatophyta</taxon>
        <taxon>Magnoliopsida</taxon>
        <taxon>Liliopsida</taxon>
        <taxon>Poales</taxon>
        <taxon>Poaceae</taxon>
        <taxon>PACMAD clade</taxon>
        <taxon>Chloridoideae</taxon>
        <taxon>Eragrostideae</taxon>
        <taxon>Eragrostidinae</taxon>
        <taxon>Eragrostis</taxon>
    </lineage>
</organism>
<protein>
    <submittedName>
        <fullName evidence="2">Uncharacterized protein</fullName>
    </submittedName>
</protein>
<dbReference type="Gramene" id="TVU50902">
    <property type="protein sequence ID" value="TVU50902"/>
    <property type="gene ID" value="EJB05_02299"/>
</dbReference>